<feature type="region of interest" description="Disordered" evidence="2">
    <location>
        <begin position="1"/>
        <end position="29"/>
    </location>
</feature>
<organism evidence="4 5">
    <name type="scientific">Steinernema glaseri</name>
    <dbReference type="NCBI Taxonomy" id="37863"/>
    <lineage>
        <taxon>Eukaryota</taxon>
        <taxon>Metazoa</taxon>
        <taxon>Ecdysozoa</taxon>
        <taxon>Nematoda</taxon>
        <taxon>Chromadorea</taxon>
        <taxon>Rhabditida</taxon>
        <taxon>Tylenchina</taxon>
        <taxon>Panagrolaimomorpha</taxon>
        <taxon>Strongyloidoidea</taxon>
        <taxon>Steinernematidae</taxon>
        <taxon>Steinernema</taxon>
    </lineage>
</organism>
<feature type="compositionally biased region" description="Low complexity" evidence="2">
    <location>
        <begin position="153"/>
        <end position="168"/>
    </location>
</feature>
<name>A0A1I8AJ13_9BILA</name>
<dbReference type="PROSITE" id="PS50202">
    <property type="entry name" value="MSP"/>
    <property type="match status" value="1"/>
</dbReference>
<dbReference type="AlphaFoldDB" id="A0A1I8AJ13"/>
<comment type="function">
    <text evidence="1">Central component in molecular interactions underlying sperm crawling. Forms an extensive filament system that extends from sperm villipoda, along the leading edge of the pseudopod.</text>
</comment>
<evidence type="ECO:0000256" key="2">
    <source>
        <dbReference type="SAM" id="MobiDB-lite"/>
    </source>
</evidence>
<feature type="region of interest" description="Disordered" evidence="2">
    <location>
        <begin position="153"/>
        <end position="174"/>
    </location>
</feature>
<dbReference type="Proteomes" id="UP000095287">
    <property type="component" value="Unplaced"/>
</dbReference>
<sequence length="174" mass="18802">MAAAPPASVMQPATGAPRNLGENKPGEPAFQMKIEPDTKISFRAKDLTAQPNIVELKMTNTTKARQTFKIKCTSNEIFRVKPPLGYIKPEESMNIKVTCTCKTLPENNRHFFAIYHMKSDETTKPARQLWQATSKPEGVRRIVCSFEDGTPAAASTGSAMGAAPAPSAAAPPPS</sequence>
<evidence type="ECO:0000256" key="1">
    <source>
        <dbReference type="RuleBase" id="RU003425"/>
    </source>
</evidence>
<evidence type="ECO:0000313" key="4">
    <source>
        <dbReference type="Proteomes" id="UP000095287"/>
    </source>
</evidence>
<evidence type="ECO:0000259" key="3">
    <source>
        <dbReference type="PROSITE" id="PS50202"/>
    </source>
</evidence>
<dbReference type="WBParaSite" id="L893_g6091.t1">
    <property type="protein sequence ID" value="L893_g6091.t1"/>
    <property type="gene ID" value="L893_g6091"/>
</dbReference>
<keyword evidence="1" id="KW-0206">Cytoskeleton</keyword>
<dbReference type="InterPro" id="IPR013783">
    <property type="entry name" value="Ig-like_fold"/>
</dbReference>
<dbReference type="Gene3D" id="2.60.40.10">
    <property type="entry name" value="Immunoglobulins"/>
    <property type="match status" value="1"/>
</dbReference>
<dbReference type="Pfam" id="PF00635">
    <property type="entry name" value="Motile_Sperm"/>
    <property type="match status" value="1"/>
</dbReference>
<feature type="domain" description="MSP" evidence="3">
    <location>
        <begin position="31"/>
        <end position="148"/>
    </location>
</feature>
<dbReference type="SUPFAM" id="SSF49354">
    <property type="entry name" value="PapD-like"/>
    <property type="match status" value="1"/>
</dbReference>
<evidence type="ECO:0000313" key="5">
    <source>
        <dbReference type="WBParaSite" id="L893_g6091.t1"/>
    </source>
</evidence>
<dbReference type="PANTHER" id="PTHR21513:SF19">
    <property type="entry name" value="MAJOR SPERM PROTEIN"/>
    <property type="match status" value="1"/>
</dbReference>
<keyword evidence="1" id="KW-0963">Cytoplasm</keyword>
<reference evidence="5" key="1">
    <citation type="submission" date="2016-11" db="UniProtKB">
        <authorList>
            <consortium name="WormBaseParasite"/>
        </authorList>
    </citation>
    <scope>IDENTIFICATION</scope>
</reference>
<accession>A0A1I8AJ13</accession>
<keyword evidence="4" id="KW-1185">Reference proteome</keyword>
<dbReference type="InterPro" id="IPR008962">
    <property type="entry name" value="PapD-like_sf"/>
</dbReference>
<proteinExistence type="predicted"/>
<protein>
    <recommendedName>
        <fullName evidence="1">Major sperm protein</fullName>
    </recommendedName>
</protein>
<dbReference type="PANTHER" id="PTHR21513">
    <property type="entry name" value="MAJOR SPERM PROTEIN"/>
    <property type="match status" value="1"/>
</dbReference>
<dbReference type="InterPro" id="IPR000535">
    <property type="entry name" value="MSP_dom"/>
</dbReference>